<accession>A0A0P8XXI2</accession>
<dbReference type="Pfam" id="PF12835">
    <property type="entry name" value="Integrase_1"/>
    <property type="match status" value="1"/>
</dbReference>
<name>A0A0P8XXI2_PSEFL</name>
<dbReference type="PATRIC" id="fig|294.162.peg.62"/>
<dbReference type="InterPro" id="IPR011010">
    <property type="entry name" value="DNA_brk_join_enz"/>
</dbReference>
<dbReference type="Proteomes" id="UP000050349">
    <property type="component" value="Unassembled WGS sequence"/>
</dbReference>
<dbReference type="Gene3D" id="1.10.443.10">
    <property type="entry name" value="Intergrase catalytic core"/>
    <property type="match status" value="1"/>
</dbReference>
<dbReference type="GO" id="GO:0015074">
    <property type="term" value="P:DNA integration"/>
    <property type="evidence" value="ECO:0007669"/>
    <property type="project" value="InterPro"/>
</dbReference>
<dbReference type="GO" id="GO:0003677">
    <property type="term" value="F:DNA binding"/>
    <property type="evidence" value="ECO:0007669"/>
    <property type="project" value="InterPro"/>
</dbReference>
<proteinExistence type="predicted"/>
<evidence type="ECO:0000313" key="4">
    <source>
        <dbReference type="Proteomes" id="UP000050349"/>
    </source>
</evidence>
<dbReference type="InterPro" id="IPR024456">
    <property type="entry name" value="Integrase_catalytic_putative"/>
</dbReference>
<sequence length="310" mass="33451">MSRNYGLGSRNIASAARIALDRAAQRGELSFSSVATLSERFTQFADAARAQGIGRMERISPELVQAYGQQLAAQVERGELSPAYAQNLVSAINTVMHQVCDWSSVSPTKACGIAQRCAVRDTPPLGVDRNVLERGLEQLRGDDQLRAAAVADLARELGLRSKEAALLNAHKALQDARERGLVTIVDGTKGGRPRTVPVLQEQQLSALANAATLQGAGRSLIPVEQNWKQFRENTLRQGRGPLQQAGITGYHDLRAAYACERYQQLTGHPAPVIAGGIVDKDQDRVAREQISAELGHGRIDVVAEYIGGRG</sequence>
<evidence type="ECO:0000259" key="2">
    <source>
        <dbReference type="Pfam" id="PF12835"/>
    </source>
</evidence>
<dbReference type="AlphaFoldDB" id="A0A0P8XXI2"/>
<comment type="caution">
    <text evidence="3">The sequence shown here is derived from an EMBL/GenBank/DDBJ whole genome shotgun (WGS) entry which is preliminary data.</text>
</comment>
<dbReference type="InterPro" id="IPR013762">
    <property type="entry name" value="Integrase-like_cat_sf"/>
</dbReference>
<evidence type="ECO:0000313" key="3">
    <source>
        <dbReference type="EMBL" id="KPU62157.1"/>
    </source>
</evidence>
<gene>
    <name evidence="3" type="ORF">AN403_6214</name>
</gene>
<reference evidence="3 4" key="1">
    <citation type="submission" date="2015-09" db="EMBL/GenBank/DDBJ databases">
        <authorList>
            <person name="Jackson K.R."/>
            <person name="Lunt B.L."/>
            <person name="Fisher J.N.B."/>
            <person name="Gardner A.V."/>
            <person name="Bailey M.E."/>
            <person name="Deus L.M."/>
            <person name="Earl A.S."/>
            <person name="Gibby P.D."/>
            <person name="Hartmann K.A."/>
            <person name="Liu J.E."/>
            <person name="Manci A.M."/>
            <person name="Nielsen D.A."/>
            <person name="Solomon M.B."/>
            <person name="Breakwell D.P."/>
            <person name="Burnett S.H."/>
            <person name="Grose J.H."/>
        </authorList>
    </citation>
    <scope>NUCLEOTIDE SEQUENCE [LARGE SCALE GENOMIC DNA]</scope>
    <source>
        <strain evidence="3 4">S613</strain>
    </source>
</reference>
<dbReference type="RefSeq" id="WP_057395675.1">
    <property type="nucleotide sequence ID" value="NZ_LJXB01000028.1"/>
</dbReference>
<dbReference type="SUPFAM" id="SSF56349">
    <property type="entry name" value="DNA breaking-rejoining enzymes"/>
    <property type="match status" value="1"/>
</dbReference>
<evidence type="ECO:0000256" key="1">
    <source>
        <dbReference type="ARBA" id="ARBA00023172"/>
    </source>
</evidence>
<keyword evidence="1" id="KW-0233">DNA recombination</keyword>
<organism evidence="3 4">
    <name type="scientific">Pseudomonas fluorescens</name>
    <dbReference type="NCBI Taxonomy" id="294"/>
    <lineage>
        <taxon>Bacteria</taxon>
        <taxon>Pseudomonadati</taxon>
        <taxon>Pseudomonadota</taxon>
        <taxon>Gammaproteobacteria</taxon>
        <taxon>Pseudomonadales</taxon>
        <taxon>Pseudomonadaceae</taxon>
        <taxon>Pseudomonas</taxon>
    </lineage>
</organism>
<dbReference type="GO" id="GO:0006310">
    <property type="term" value="P:DNA recombination"/>
    <property type="evidence" value="ECO:0007669"/>
    <property type="project" value="UniProtKB-KW"/>
</dbReference>
<dbReference type="OrthoDB" id="5394387at2"/>
<feature type="domain" description="Integrase catalytic" evidence="2">
    <location>
        <begin position="126"/>
        <end position="260"/>
    </location>
</feature>
<protein>
    <submittedName>
        <fullName evidence="3">Integrase family protein</fullName>
    </submittedName>
</protein>
<dbReference type="EMBL" id="LJXB01000028">
    <property type="protein sequence ID" value="KPU62157.1"/>
    <property type="molecule type" value="Genomic_DNA"/>
</dbReference>